<comment type="caution">
    <text evidence="1">The sequence shown here is derived from an EMBL/GenBank/DDBJ whole genome shotgun (WGS) entry which is preliminary data.</text>
</comment>
<organism evidence="1 2">
    <name type="scientific">Phaseolus angularis</name>
    <name type="common">Azuki bean</name>
    <name type="synonym">Vigna angularis</name>
    <dbReference type="NCBI Taxonomy" id="3914"/>
    <lineage>
        <taxon>Eukaryota</taxon>
        <taxon>Viridiplantae</taxon>
        <taxon>Streptophyta</taxon>
        <taxon>Embryophyta</taxon>
        <taxon>Tracheophyta</taxon>
        <taxon>Spermatophyta</taxon>
        <taxon>Magnoliopsida</taxon>
        <taxon>eudicotyledons</taxon>
        <taxon>Gunneridae</taxon>
        <taxon>Pentapetalae</taxon>
        <taxon>rosids</taxon>
        <taxon>fabids</taxon>
        <taxon>Fabales</taxon>
        <taxon>Fabaceae</taxon>
        <taxon>Papilionoideae</taxon>
        <taxon>50 kb inversion clade</taxon>
        <taxon>NPAAA clade</taxon>
        <taxon>indigoferoid/millettioid clade</taxon>
        <taxon>Phaseoleae</taxon>
        <taxon>Vigna</taxon>
    </lineage>
</organism>
<accession>A0A8T0K6A8</accession>
<sequence>MGPGGPGPSGPPGWGSPGPPGPGFFGGFCDLVNSCLSFLCCCWLLQDCFGGPSGPPGGPFRPPGPP</sequence>
<reference evidence="1 2" key="1">
    <citation type="submission" date="2020-05" db="EMBL/GenBank/DDBJ databases">
        <title>Vigna angularis (adzuki bean) Var. LongXiaoDou No. 4 denovo assembly.</title>
        <authorList>
            <person name="Xiang H."/>
        </authorList>
    </citation>
    <scope>NUCLEOTIDE SEQUENCE [LARGE SCALE GENOMIC DNA]</scope>
    <source>
        <tissue evidence="1">Leaf</tissue>
    </source>
</reference>
<gene>
    <name evidence="1" type="ORF">HKW66_Vig0074300</name>
</gene>
<proteinExistence type="predicted"/>
<name>A0A8T0K6A8_PHAAN</name>
<dbReference type="EMBL" id="JABFOF010000006">
    <property type="protein sequence ID" value="KAG2395194.1"/>
    <property type="molecule type" value="Genomic_DNA"/>
</dbReference>
<protein>
    <submittedName>
        <fullName evidence="1">Uncharacterized protein</fullName>
    </submittedName>
</protein>
<evidence type="ECO:0000313" key="2">
    <source>
        <dbReference type="Proteomes" id="UP000743370"/>
    </source>
</evidence>
<evidence type="ECO:0000313" key="1">
    <source>
        <dbReference type="EMBL" id="KAG2395194.1"/>
    </source>
</evidence>
<dbReference type="Proteomes" id="UP000743370">
    <property type="component" value="Unassembled WGS sequence"/>
</dbReference>
<dbReference type="AlphaFoldDB" id="A0A8T0K6A8"/>